<dbReference type="KEGG" id="cko:CKO_04312"/>
<evidence type="ECO:0000313" key="2">
    <source>
        <dbReference type="Proteomes" id="UP000008148"/>
    </source>
</evidence>
<dbReference type="HOGENOM" id="CLU_1616086_0_0_6"/>
<organism evidence="1 2">
    <name type="scientific">Citrobacter koseri (strain ATCC BAA-895 / CDC 4225-83 / SGSC4696)</name>
    <dbReference type="NCBI Taxonomy" id="290338"/>
    <lineage>
        <taxon>Bacteria</taxon>
        <taxon>Pseudomonadati</taxon>
        <taxon>Pseudomonadota</taxon>
        <taxon>Gammaproteobacteria</taxon>
        <taxon>Enterobacterales</taxon>
        <taxon>Enterobacteriaceae</taxon>
        <taxon>Citrobacter</taxon>
    </lineage>
</organism>
<keyword evidence="2" id="KW-1185">Reference proteome</keyword>
<dbReference type="AlphaFoldDB" id="A8APF6"/>
<gene>
    <name evidence="1" type="ordered locus">CKO_04312</name>
</gene>
<accession>A8APF6</accession>
<sequence>MSAILSAGRIFSQEDCFRSPDVQHSSENSVFVNVQGRLAAASLATQALRQGKSPLRGSFALFRLPFGSGPSLRPGRPSPPPASLRADPVSRQRLIDFQPEQGHCCNALIFSCTGFAVKKTNRGNGQVWAGPAENCRRVSVRPEEPAWMRVQGAFCRDATSRPPR</sequence>
<evidence type="ECO:0000313" key="1">
    <source>
        <dbReference type="EMBL" id="ABV15369.1"/>
    </source>
</evidence>
<dbReference type="EMBL" id="CP000822">
    <property type="protein sequence ID" value="ABV15369.1"/>
    <property type="molecule type" value="Genomic_DNA"/>
</dbReference>
<reference evidence="1 2" key="1">
    <citation type="submission" date="2007-08" db="EMBL/GenBank/DDBJ databases">
        <authorList>
            <consortium name="The Citrobacter koseri Genome Sequencing Project"/>
            <person name="McClelland M."/>
            <person name="Sanderson E.K."/>
            <person name="Porwollik S."/>
            <person name="Spieth J."/>
            <person name="Clifton W.S."/>
            <person name="Latreille P."/>
            <person name="Courtney L."/>
            <person name="Wang C."/>
            <person name="Pepin K."/>
            <person name="Bhonagiri V."/>
            <person name="Nash W."/>
            <person name="Johnson M."/>
            <person name="Thiruvilangam P."/>
            <person name="Wilson R."/>
        </authorList>
    </citation>
    <scope>NUCLEOTIDE SEQUENCE [LARGE SCALE GENOMIC DNA]</scope>
    <source>
        <strain evidence="2">ATCC BAA-895 / CDC 4225-83 / SGSC4696</strain>
    </source>
</reference>
<name>A8APF6_CITK8</name>
<protein>
    <submittedName>
        <fullName evidence="1">Uncharacterized protein</fullName>
    </submittedName>
</protein>
<proteinExistence type="predicted"/>
<dbReference type="Proteomes" id="UP000008148">
    <property type="component" value="Chromosome"/>
</dbReference>